<sequence>MSVAQIEPTELRRRLNAGEKIEMIDVREDEEVATGMIPGAKHIPLGQIPARLDEIDKSGEVIFICRSGRRSEHACEYLQQLGFDDVVNLTGGMIEWYNTEEE</sequence>
<reference evidence="2 3" key="1">
    <citation type="submission" date="2021-03" db="EMBL/GenBank/DDBJ databases">
        <title>Genomic Encyclopedia of Type Strains, Phase IV (KMG-IV): sequencing the most valuable type-strain genomes for metagenomic binning, comparative biology and taxonomic classification.</title>
        <authorList>
            <person name="Goeker M."/>
        </authorList>
    </citation>
    <scope>NUCLEOTIDE SEQUENCE [LARGE SCALE GENOMIC DNA]</scope>
    <source>
        <strain evidence="2 3">DSM 23491</strain>
    </source>
</reference>
<dbReference type="PANTHER" id="PTHR43031">
    <property type="entry name" value="FAD-DEPENDENT OXIDOREDUCTASE"/>
    <property type="match status" value="1"/>
</dbReference>
<evidence type="ECO:0000313" key="3">
    <source>
        <dbReference type="Proteomes" id="UP001519273"/>
    </source>
</evidence>
<dbReference type="SMART" id="SM00450">
    <property type="entry name" value="RHOD"/>
    <property type="match status" value="1"/>
</dbReference>
<dbReference type="EMBL" id="JAGGKP010000001">
    <property type="protein sequence ID" value="MBP1935529.1"/>
    <property type="molecule type" value="Genomic_DNA"/>
</dbReference>
<dbReference type="Gene3D" id="3.40.250.10">
    <property type="entry name" value="Rhodanese-like domain"/>
    <property type="match status" value="1"/>
</dbReference>
<dbReference type="Proteomes" id="UP001519273">
    <property type="component" value="Unassembled WGS sequence"/>
</dbReference>
<dbReference type="PANTHER" id="PTHR43031:SF17">
    <property type="entry name" value="SULFURTRANSFERASE YTWF-RELATED"/>
    <property type="match status" value="1"/>
</dbReference>
<dbReference type="RefSeq" id="WP_209844852.1">
    <property type="nucleotide sequence ID" value="NZ_CBCRVE010000001.1"/>
</dbReference>
<organism evidence="2 3">
    <name type="scientific">Paenibacillus sediminis</name>
    <dbReference type="NCBI Taxonomy" id="664909"/>
    <lineage>
        <taxon>Bacteria</taxon>
        <taxon>Bacillati</taxon>
        <taxon>Bacillota</taxon>
        <taxon>Bacilli</taxon>
        <taxon>Bacillales</taxon>
        <taxon>Paenibacillaceae</taxon>
        <taxon>Paenibacillus</taxon>
    </lineage>
</organism>
<protein>
    <submittedName>
        <fullName evidence="2">Rhodanese-related sulfurtransferase</fullName>
    </submittedName>
</protein>
<comment type="caution">
    <text evidence="2">The sequence shown here is derived from an EMBL/GenBank/DDBJ whole genome shotgun (WGS) entry which is preliminary data.</text>
</comment>
<dbReference type="Pfam" id="PF00581">
    <property type="entry name" value="Rhodanese"/>
    <property type="match status" value="1"/>
</dbReference>
<gene>
    <name evidence="2" type="ORF">J2Z20_000390</name>
</gene>
<dbReference type="PROSITE" id="PS50206">
    <property type="entry name" value="RHODANESE_3"/>
    <property type="match status" value="1"/>
</dbReference>
<evidence type="ECO:0000259" key="1">
    <source>
        <dbReference type="PROSITE" id="PS50206"/>
    </source>
</evidence>
<dbReference type="CDD" id="cd00158">
    <property type="entry name" value="RHOD"/>
    <property type="match status" value="1"/>
</dbReference>
<accession>A0ABS4GZ44</accession>
<evidence type="ECO:0000313" key="2">
    <source>
        <dbReference type="EMBL" id="MBP1935529.1"/>
    </source>
</evidence>
<dbReference type="SUPFAM" id="SSF52821">
    <property type="entry name" value="Rhodanese/Cell cycle control phosphatase"/>
    <property type="match status" value="1"/>
</dbReference>
<keyword evidence="3" id="KW-1185">Reference proteome</keyword>
<proteinExistence type="predicted"/>
<dbReference type="InterPro" id="IPR050229">
    <property type="entry name" value="GlpE_sulfurtransferase"/>
</dbReference>
<dbReference type="InterPro" id="IPR001763">
    <property type="entry name" value="Rhodanese-like_dom"/>
</dbReference>
<feature type="domain" description="Rhodanese" evidence="1">
    <location>
        <begin position="17"/>
        <end position="101"/>
    </location>
</feature>
<name>A0ABS4GZ44_9BACL</name>
<dbReference type="InterPro" id="IPR036873">
    <property type="entry name" value="Rhodanese-like_dom_sf"/>
</dbReference>